<dbReference type="STRING" id="1676925.ENSPKIP00000019019"/>
<dbReference type="GO" id="GO:0007224">
    <property type="term" value="P:smoothened signaling pathway"/>
    <property type="evidence" value="ECO:0007669"/>
    <property type="project" value="InterPro"/>
</dbReference>
<sequence length="909" mass="104188">MDTLECSNDILVGFAESLKVFPGLLAVAVVSGAFLGFVVVLLLYGHFLKPEIVTSKFQGCNPRSLFEISEEDKDDSCSNGASTGRRARRDQKKMEKPQPPASSDVAAFALKAKVVYPINQRYRPLADGASNPSLHENSKLMMMHHPESLSSSSLESLSQDNNDDDSSQFVSSSPVPKTFQNERFVRVSRFPETLCCTGFEGRIGLYCLGFQSFQQFCSELQEERHTSFLQILRIILNECFQKEKMDSAFSSNVLLMQHKELEELKKEASVKLLNAERNEDASSGCSTLEEMERAGRDRLEHGLQMVVGFSKQLERLCQHLQGRVGAPPTEGAGQMMCILICSLLLVERELAEVQNSQMKSIQEKLLWWEELAAWLQSRTALLRQEAVCRLRLVAKALEQLTSDGQLSFSHMEGLLSELKGMLRDELQQCNEECIGQLKELVRERGRKIDAKRRRQLKAQAKERNSILDTVVQYRDPQEFLKVYQALLVRQRKEITDLEEQQDWKLTEAVCDLWKRLHLSWSERLAARVWDLFQTAVPEQASLSRECCQHLRQETEQDLGAQLRQEESITRKHLEGIREQLEQDRQTWAKEEALVSASLAHLAEQQLKILRGMLVRQMDMQESSIGTLVEEKQQLLLMAVQRLFAARHFSLRMLKEMRLSRLKHAHCDIGALELESSSQAHQMPRGGLKEPCSSEAEKRLGPESQLISQGFQQEFLSELDTGTEFLQEHAQLLVGHTFAQCVRRQHSTTKFHQQHSDHNKQQDLVEAVSESVYVTRDSINVLIHDYYAEIQSIIRTSRQDQQHILQHVSEGSDKQMGRNQLMWTLQKELTNWERKPISSEFQHRMESQKMKILNQYDLEFKAAYDKLRKKKSVINYVMNTLEGRLQEAEETFMSRLAAVAKVPPSSMGSN</sequence>
<keyword evidence="6 11" id="KW-1133">Transmembrane helix</keyword>
<evidence type="ECO:0000256" key="2">
    <source>
        <dbReference type="ARBA" id="ARBA00004162"/>
    </source>
</evidence>
<evidence type="ECO:0000256" key="6">
    <source>
        <dbReference type="ARBA" id="ARBA00022989"/>
    </source>
</evidence>
<dbReference type="OrthoDB" id="8910527at2759"/>
<keyword evidence="7 11" id="KW-0472">Membrane</keyword>
<keyword evidence="8" id="KW-0206">Cytoskeleton</keyword>
<dbReference type="InterPro" id="IPR026501">
    <property type="entry name" value="Limbin/EVC"/>
</dbReference>
<evidence type="ECO:0000256" key="5">
    <source>
        <dbReference type="ARBA" id="ARBA00022692"/>
    </source>
</evidence>
<evidence type="ECO:0000256" key="11">
    <source>
        <dbReference type="SAM" id="Phobius"/>
    </source>
</evidence>
<dbReference type="GeneTree" id="ENSGT00940000154127"/>
<keyword evidence="3" id="KW-1003">Cell membrane</keyword>
<dbReference type="Proteomes" id="UP000261540">
    <property type="component" value="Unplaced"/>
</dbReference>
<evidence type="ECO:0000313" key="12">
    <source>
        <dbReference type="Ensembl" id="ENSPKIP00000019019.1"/>
    </source>
</evidence>
<evidence type="ECO:0000256" key="9">
    <source>
        <dbReference type="ARBA" id="ARBA00023273"/>
    </source>
</evidence>
<keyword evidence="9" id="KW-0966">Cell projection</keyword>
<evidence type="ECO:0000256" key="10">
    <source>
        <dbReference type="SAM" id="MobiDB-lite"/>
    </source>
</evidence>
<feature type="transmembrane region" description="Helical" evidence="11">
    <location>
        <begin position="20"/>
        <end position="44"/>
    </location>
</feature>
<reference evidence="12" key="2">
    <citation type="submission" date="2025-09" db="UniProtKB">
        <authorList>
            <consortium name="Ensembl"/>
        </authorList>
    </citation>
    <scope>IDENTIFICATION</scope>
</reference>
<organism evidence="12 13">
    <name type="scientific">Paramormyrops kingsleyae</name>
    <dbReference type="NCBI Taxonomy" id="1676925"/>
    <lineage>
        <taxon>Eukaryota</taxon>
        <taxon>Metazoa</taxon>
        <taxon>Chordata</taxon>
        <taxon>Craniata</taxon>
        <taxon>Vertebrata</taxon>
        <taxon>Euteleostomi</taxon>
        <taxon>Actinopterygii</taxon>
        <taxon>Neopterygii</taxon>
        <taxon>Teleostei</taxon>
        <taxon>Osteoglossocephala</taxon>
        <taxon>Osteoglossomorpha</taxon>
        <taxon>Osteoglossiformes</taxon>
        <taxon>Mormyridae</taxon>
        <taxon>Paramormyrops</taxon>
    </lineage>
</organism>
<keyword evidence="13" id="KW-1185">Reference proteome</keyword>
<comment type="subcellular location">
    <subcellularLocation>
        <location evidence="2">Cell membrane</location>
        <topology evidence="2">Single-pass membrane protein</topology>
    </subcellularLocation>
    <subcellularLocation>
        <location evidence="1">Cytoplasm</location>
        <location evidence="1">Cytoskeleton</location>
        <location evidence="1">Cilium basal body</location>
    </subcellularLocation>
</comment>
<proteinExistence type="predicted"/>
<dbReference type="AlphaFoldDB" id="A0A3B3RKM9"/>
<dbReference type="PANTHER" id="PTHR16795">
    <property type="entry name" value="LIMBIN/ELLIS-VAN CREVELD PROTEIN"/>
    <property type="match status" value="1"/>
</dbReference>
<feature type="region of interest" description="Disordered" evidence="10">
    <location>
        <begin position="71"/>
        <end position="102"/>
    </location>
</feature>
<evidence type="ECO:0000256" key="8">
    <source>
        <dbReference type="ARBA" id="ARBA00023212"/>
    </source>
</evidence>
<evidence type="ECO:0000256" key="7">
    <source>
        <dbReference type="ARBA" id="ARBA00023136"/>
    </source>
</evidence>
<accession>A0A3B3RKM9</accession>
<keyword evidence="4" id="KW-0963">Cytoplasm</keyword>
<name>A0A3B3RKM9_9TELE</name>
<feature type="region of interest" description="Disordered" evidence="10">
    <location>
        <begin position="149"/>
        <end position="174"/>
    </location>
</feature>
<evidence type="ECO:0000313" key="13">
    <source>
        <dbReference type="Proteomes" id="UP000261540"/>
    </source>
</evidence>
<evidence type="ECO:0000256" key="1">
    <source>
        <dbReference type="ARBA" id="ARBA00004120"/>
    </source>
</evidence>
<protein>
    <submittedName>
        <fullName evidence="12">EvC ciliary complex subunit 1</fullName>
    </submittedName>
</protein>
<dbReference type="PANTHER" id="PTHR16795:SF13">
    <property type="entry name" value="EVC COMPLEX MEMBER EVC"/>
    <property type="match status" value="1"/>
</dbReference>
<dbReference type="GO" id="GO:0060170">
    <property type="term" value="C:ciliary membrane"/>
    <property type="evidence" value="ECO:0007669"/>
    <property type="project" value="TreeGrafter"/>
</dbReference>
<evidence type="ECO:0000256" key="4">
    <source>
        <dbReference type="ARBA" id="ARBA00022490"/>
    </source>
</evidence>
<dbReference type="GO" id="GO:0098797">
    <property type="term" value="C:plasma membrane protein complex"/>
    <property type="evidence" value="ECO:0007669"/>
    <property type="project" value="TreeGrafter"/>
</dbReference>
<evidence type="ECO:0000256" key="3">
    <source>
        <dbReference type="ARBA" id="ARBA00022475"/>
    </source>
</evidence>
<keyword evidence="5 11" id="KW-0812">Transmembrane</keyword>
<dbReference type="Ensembl" id="ENSPKIT00000035862.1">
    <property type="protein sequence ID" value="ENSPKIP00000019019.1"/>
    <property type="gene ID" value="ENSPKIG00000004356.1"/>
</dbReference>
<feature type="compositionally biased region" description="Low complexity" evidence="10">
    <location>
        <begin position="149"/>
        <end position="160"/>
    </location>
</feature>
<reference evidence="12" key="1">
    <citation type="submission" date="2025-08" db="UniProtKB">
        <authorList>
            <consortium name="Ensembl"/>
        </authorList>
    </citation>
    <scope>IDENTIFICATION</scope>
</reference>